<feature type="transmembrane region" description="Helical" evidence="1">
    <location>
        <begin position="96"/>
        <end position="114"/>
    </location>
</feature>
<sequence>MAHGFTTLLCLGVWGRTVRSSPPPLAGHYIPRMVRGLIGSFWSLAPTAATSDPDAAESDGRAEYALCAVLFAWFAVQPVVSPFPLATVPAILGKRLSRAASGWTFLAAVVSFSLKDATERGRISASTFVTLRRGLALGSGAHLFVIALKLAGVDGGGFLLPGRGLWTFYANAMAVPFAFGVSIAMHALALFAACTPPAKSSS</sequence>
<reference evidence="3" key="1">
    <citation type="submission" date="2021-01" db="EMBL/GenBank/DDBJ databases">
        <authorList>
            <person name="Corre E."/>
            <person name="Pelletier E."/>
            <person name="Niang G."/>
            <person name="Scheremetjew M."/>
            <person name="Finn R."/>
            <person name="Kale V."/>
            <person name="Holt S."/>
            <person name="Cochrane G."/>
            <person name="Meng A."/>
            <person name="Brown T."/>
            <person name="Cohen L."/>
        </authorList>
    </citation>
    <scope>NUCLEOTIDE SEQUENCE</scope>
    <source>
        <strain evidence="3">CCMP281</strain>
    </source>
</reference>
<keyword evidence="1" id="KW-0812">Transmembrane</keyword>
<feature type="transmembrane region" description="Helical" evidence="1">
    <location>
        <begin position="62"/>
        <end position="84"/>
    </location>
</feature>
<evidence type="ECO:0000256" key="1">
    <source>
        <dbReference type="SAM" id="Phobius"/>
    </source>
</evidence>
<evidence type="ECO:0000313" key="3">
    <source>
        <dbReference type="EMBL" id="CAE0150468.1"/>
    </source>
</evidence>
<dbReference type="AlphaFoldDB" id="A0A7S3C094"/>
<feature type="transmembrane region" description="Helical" evidence="1">
    <location>
        <begin position="173"/>
        <end position="194"/>
    </location>
</feature>
<keyword evidence="2" id="KW-0732">Signal</keyword>
<keyword evidence="1" id="KW-1133">Transmembrane helix</keyword>
<name>A0A7S3C094_9EUKA</name>
<proteinExistence type="predicted"/>
<protein>
    <submittedName>
        <fullName evidence="3">Uncharacterized protein</fullName>
    </submittedName>
</protein>
<feature type="signal peptide" evidence="2">
    <location>
        <begin position="1"/>
        <end position="20"/>
    </location>
</feature>
<accession>A0A7S3C094</accession>
<gene>
    <name evidence="3" type="ORF">HERI1096_LOCUS38446</name>
</gene>
<feature type="chain" id="PRO_5030638689" evidence="2">
    <location>
        <begin position="21"/>
        <end position="202"/>
    </location>
</feature>
<feature type="transmembrane region" description="Helical" evidence="1">
    <location>
        <begin position="135"/>
        <end position="153"/>
    </location>
</feature>
<dbReference type="EMBL" id="HBHX01069613">
    <property type="protein sequence ID" value="CAE0150468.1"/>
    <property type="molecule type" value="Transcribed_RNA"/>
</dbReference>
<evidence type="ECO:0000256" key="2">
    <source>
        <dbReference type="SAM" id="SignalP"/>
    </source>
</evidence>
<keyword evidence="1" id="KW-0472">Membrane</keyword>
<organism evidence="3">
    <name type="scientific">Haptolina ericina</name>
    <dbReference type="NCBI Taxonomy" id="156174"/>
    <lineage>
        <taxon>Eukaryota</taxon>
        <taxon>Haptista</taxon>
        <taxon>Haptophyta</taxon>
        <taxon>Prymnesiophyceae</taxon>
        <taxon>Prymnesiales</taxon>
        <taxon>Prymnesiaceae</taxon>
        <taxon>Haptolina</taxon>
    </lineage>
</organism>